<protein>
    <submittedName>
        <fullName evidence="2">Uncharacterized protein</fullName>
    </submittedName>
</protein>
<dbReference type="AlphaFoldDB" id="A0A0L0W2W9"/>
<gene>
    <name evidence="2" type="ORF">PSTG_01209</name>
</gene>
<accession>A0A0L0W2W9</accession>
<evidence type="ECO:0000313" key="3">
    <source>
        <dbReference type="Proteomes" id="UP000054564"/>
    </source>
</evidence>
<organism evidence="2 3">
    <name type="scientific">Puccinia striiformis f. sp. tritici PST-78</name>
    <dbReference type="NCBI Taxonomy" id="1165861"/>
    <lineage>
        <taxon>Eukaryota</taxon>
        <taxon>Fungi</taxon>
        <taxon>Dikarya</taxon>
        <taxon>Basidiomycota</taxon>
        <taxon>Pucciniomycotina</taxon>
        <taxon>Pucciniomycetes</taxon>
        <taxon>Pucciniales</taxon>
        <taxon>Pucciniaceae</taxon>
        <taxon>Puccinia</taxon>
    </lineage>
</organism>
<feature type="region of interest" description="Disordered" evidence="1">
    <location>
        <begin position="1"/>
        <end position="39"/>
    </location>
</feature>
<dbReference type="EMBL" id="AJIL01000006">
    <property type="protein sequence ID" value="KNF05812.1"/>
    <property type="molecule type" value="Genomic_DNA"/>
</dbReference>
<dbReference type="STRING" id="1165861.A0A0L0W2W9"/>
<feature type="compositionally biased region" description="Polar residues" evidence="1">
    <location>
        <begin position="10"/>
        <end position="19"/>
    </location>
</feature>
<evidence type="ECO:0000256" key="1">
    <source>
        <dbReference type="SAM" id="MobiDB-lite"/>
    </source>
</evidence>
<sequence>MDHSQDAWGTPTNRSNPAPASQLGLIPIKNSTTQSSAHEATIAKLLKEVASLKASQSKSDRKKANTSNPKVVVSNVAPASRPAPKKAPVPTTRSSNRAPPSVPASKKKASVQTQPKRSQRATSAPPEFTNKKKNA</sequence>
<reference evidence="3" key="1">
    <citation type="submission" date="2014-03" db="EMBL/GenBank/DDBJ databases">
        <title>The Genome Sequence of Puccinia striiformis f. sp. tritici PST-78.</title>
        <authorList>
            <consortium name="The Broad Institute Genome Sequencing Platform"/>
            <person name="Cuomo C."/>
            <person name="Hulbert S."/>
            <person name="Chen X."/>
            <person name="Walker B."/>
            <person name="Young S.K."/>
            <person name="Zeng Q."/>
            <person name="Gargeya S."/>
            <person name="Fitzgerald M."/>
            <person name="Haas B."/>
            <person name="Abouelleil A."/>
            <person name="Alvarado L."/>
            <person name="Arachchi H.M."/>
            <person name="Berlin A.M."/>
            <person name="Chapman S.B."/>
            <person name="Goldberg J."/>
            <person name="Griggs A."/>
            <person name="Gujja S."/>
            <person name="Hansen M."/>
            <person name="Howarth C."/>
            <person name="Imamovic A."/>
            <person name="Larimer J."/>
            <person name="McCowan C."/>
            <person name="Montmayeur A."/>
            <person name="Murphy C."/>
            <person name="Neiman D."/>
            <person name="Pearson M."/>
            <person name="Priest M."/>
            <person name="Roberts A."/>
            <person name="Saif S."/>
            <person name="Shea T."/>
            <person name="Sisk P."/>
            <person name="Sykes S."/>
            <person name="Wortman J."/>
            <person name="Nusbaum C."/>
            <person name="Birren B."/>
        </authorList>
    </citation>
    <scope>NUCLEOTIDE SEQUENCE [LARGE SCALE GENOMIC DNA]</scope>
    <source>
        <strain evidence="3">race PST-78</strain>
    </source>
</reference>
<proteinExistence type="predicted"/>
<comment type="caution">
    <text evidence="2">The sequence shown here is derived from an EMBL/GenBank/DDBJ whole genome shotgun (WGS) entry which is preliminary data.</text>
</comment>
<name>A0A0L0W2W9_9BASI</name>
<dbReference type="OrthoDB" id="2506388at2759"/>
<feature type="compositionally biased region" description="Polar residues" evidence="1">
    <location>
        <begin position="110"/>
        <end position="122"/>
    </location>
</feature>
<dbReference type="Proteomes" id="UP000054564">
    <property type="component" value="Unassembled WGS sequence"/>
</dbReference>
<feature type="compositionally biased region" description="Polar residues" evidence="1">
    <location>
        <begin position="29"/>
        <end position="38"/>
    </location>
</feature>
<evidence type="ECO:0000313" key="2">
    <source>
        <dbReference type="EMBL" id="KNF05812.1"/>
    </source>
</evidence>
<feature type="region of interest" description="Disordered" evidence="1">
    <location>
        <begin position="51"/>
        <end position="135"/>
    </location>
</feature>
<keyword evidence="3" id="KW-1185">Reference proteome</keyword>
<feature type="compositionally biased region" description="Low complexity" evidence="1">
    <location>
        <begin position="76"/>
        <end position="90"/>
    </location>
</feature>